<dbReference type="VEuPathDB" id="TriTrypDB:BSAL_53960c"/>
<sequence>MALTSEDAEVIALYTAESPICYMLNGMLSQMQCPEGDRDCIAPLTKRLLNAVRRLGQPYQGRGFRALYADAPPLLAAFNDYATHFAVGASVNIFQFLSFTTNPEHIQHFIKHNRSVILLKCDDLIGYDIDALSFQTLCGGPREQEVLVLPPAYFTVKSHPYKVNNIVHVDLVYHAKISQDGSYVAQCAPDSRDTQNTSSLNSSLSVDFLGASNAALSARDPTEGDVNTDTLHPDPVDTLTLLRSAPTRCRTTFTI</sequence>
<organism evidence="1 2">
    <name type="scientific">Bodo saltans</name>
    <name type="common">Flagellated protozoan</name>
    <dbReference type="NCBI Taxonomy" id="75058"/>
    <lineage>
        <taxon>Eukaryota</taxon>
        <taxon>Discoba</taxon>
        <taxon>Euglenozoa</taxon>
        <taxon>Kinetoplastea</taxon>
        <taxon>Metakinetoplastina</taxon>
        <taxon>Eubodonida</taxon>
        <taxon>Bodonidae</taxon>
        <taxon>Bodo</taxon>
    </lineage>
</organism>
<proteinExistence type="predicted"/>
<dbReference type="Gene3D" id="3.90.176.10">
    <property type="entry name" value="Toxin ADP-ribosyltransferase, Chain A, domain 1"/>
    <property type="match status" value="1"/>
</dbReference>
<dbReference type="Proteomes" id="UP000051952">
    <property type="component" value="Unassembled WGS sequence"/>
</dbReference>
<evidence type="ECO:0000313" key="2">
    <source>
        <dbReference type="Proteomes" id="UP000051952"/>
    </source>
</evidence>
<dbReference type="EMBL" id="CYKH01000118">
    <property type="protein sequence ID" value="CUE72147.1"/>
    <property type="molecule type" value="Genomic_DNA"/>
</dbReference>
<gene>
    <name evidence="1" type="ORF">BSAL_53960c</name>
</gene>
<dbReference type="AlphaFoldDB" id="A0A0S4IM60"/>
<reference evidence="2" key="1">
    <citation type="submission" date="2015-09" db="EMBL/GenBank/DDBJ databases">
        <authorList>
            <consortium name="Pathogen Informatics"/>
        </authorList>
    </citation>
    <scope>NUCLEOTIDE SEQUENCE [LARGE SCALE GENOMIC DNA]</scope>
    <source>
        <strain evidence="2">Lake Konstanz</strain>
    </source>
</reference>
<dbReference type="PROSITE" id="PS51996">
    <property type="entry name" value="TR_MART"/>
    <property type="match status" value="1"/>
</dbReference>
<accession>A0A0S4IM60</accession>
<dbReference type="SUPFAM" id="SSF56399">
    <property type="entry name" value="ADP-ribosylation"/>
    <property type="match status" value="1"/>
</dbReference>
<evidence type="ECO:0000313" key="1">
    <source>
        <dbReference type="EMBL" id="CUE72147.1"/>
    </source>
</evidence>
<evidence type="ECO:0008006" key="3">
    <source>
        <dbReference type="Google" id="ProtNLM"/>
    </source>
</evidence>
<name>A0A0S4IM60_BODSA</name>
<protein>
    <recommendedName>
        <fullName evidence="3">Mono(ADP-ribosyl)transferase</fullName>
    </recommendedName>
</protein>
<keyword evidence="2" id="KW-1185">Reference proteome</keyword>